<name>A0AAD5PFF9_9FUNG</name>
<organism evidence="1 2">
    <name type="scientific">Phascolomyces articulosus</name>
    <dbReference type="NCBI Taxonomy" id="60185"/>
    <lineage>
        <taxon>Eukaryota</taxon>
        <taxon>Fungi</taxon>
        <taxon>Fungi incertae sedis</taxon>
        <taxon>Mucoromycota</taxon>
        <taxon>Mucoromycotina</taxon>
        <taxon>Mucoromycetes</taxon>
        <taxon>Mucorales</taxon>
        <taxon>Lichtheimiaceae</taxon>
        <taxon>Phascolomyces</taxon>
    </lineage>
</organism>
<accession>A0AAD5PFF9</accession>
<reference evidence="1" key="1">
    <citation type="journal article" date="2022" name="IScience">
        <title>Evolution of zygomycete secretomes and the origins of terrestrial fungal ecologies.</title>
        <authorList>
            <person name="Chang Y."/>
            <person name="Wang Y."/>
            <person name="Mondo S."/>
            <person name="Ahrendt S."/>
            <person name="Andreopoulos W."/>
            <person name="Barry K."/>
            <person name="Beard J."/>
            <person name="Benny G.L."/>
            <person name="Blankenship S."/>
            <person name="Bonito G."/>
            <person name="Cuomo C."/>
            <person name="Desiro A."/>
            <person name="Gervers K.A."/>
            <person name="Hundley H."/>
            <person name="Kuo A."/>
            <person name="LaButti K."/>
            <person name="Lang B.F."/>
            <person name="Lipzen A."/>
            <person name="O'Donnell K."/>
            <person name="Pangilinan J."/>
            <person name="Reynolds N."/>
            <person name="Sandor L."/>
            <person name="Smith M.E."/>
            <person name="Tsang A."/>
            <person name="Grigoriev I.V."/>
            <person name="Stajich J.E."/>
            <person name="Spatafora J.W."/>
        </authorList>
    </citation>
    <scope>NUCLEOTIDE SEQUENCE</scope>
    <source>
        <strain evidence="1">RSA 2281</strain>
    </source>
</reference>
<sequence>MYVLNKDSIGTVFTNMKQVTYSYYGIDKKKELLYQLHLNNRNNYDSRNNHDIKHKYHRRNFYFPGLEVIQQGSLPLFPRKCSRPCTQRILAKKCSNKEHAQAQERTQVESTKIVPSHIERRNMLLGRINMKTCLNSSCRCIIEQQSCVVVINRVPFTYIILFSNAPAKNISKLRELRQSPPKFCSPMLNVGNFETHNTTLLMLDS</sequence>
<dbReference type="AlphaFoldDB" id="A0AAD5PFF9"/>
<evidence type="ECO:0000313" key="1">
    <source>
        <dbReference type="EMBL" id="KAI9268176.1"/>
    </source>
</evidence>
<dbReference type="EMBL" id="JAIXMP010000009">
    <property type="protein sequence ID" value="KAI9268176.1"/>
    <property type="molecule type" value="Genomic_DNA"/>
</dbReference>
<gene>
    <name evidence="1" type="ORF">BDA99DRAFT_535688</name>
</gene>
<comment type="caution">
    <text evidence="1">The sequence shown here is derived from an EMBL/GenBank/DDBJ whole genome shotgun (WGS) entry which is preliminary data.</text>
</comment>
<keyword evidence="2" id="KW-1185">Reference proteome</keyword>
<reference evidence="1" key="2">
    <citation type="submission" date="2023-02" db="EMBL/GenBank/DDBJ databases">
        <authorList>
            <consortium name="DOE Joint Genome Institute"/>
            <person name="Mondo S.J."/>
            <person name="Chang Y."/>
            <person name="Wang Y."/>
            <person name="Ahrendt S."/>
            <person name="Andreopoulos W."/>
            <person name="Barry K."/>
            <person name="Beard J."/>
            <person name="Benny G.L."/>
            <person name="Blankenship S."/>
            <person name="Bonito G."/>
            <person name="Cuomo C."/>
            <person name="Desiro A."/>
            <person name="Gervers K.A."/>
            <person name="Hundley H."/>
            <person name="Kuo A."/>
            <person name="LaButti K."/>
            <person name="Lang B.F."/>
            <person name="Lipzen A."/>
            <person name="O'Donnell K."/>
            <person name="Pangilinan J."/>
            <person name="Reynolds N."/>
            <person name="Sandor L."/>
            <person name="Smith M.W."/>
            <person name="Tsang A."/>
            <person name="Grigoriev I.V."/>
            <person name="Stajich J.E."/>
            <person name="Spatafora J.W."/>
        </authorList>
    </citation>
    <scope>NUCLEOTIDE SEQUENCE</scope>
    <source>
        <strain evidence="1">RSA 2281</strain>
    </source>
</reference>
<evidence type="ECO:0000313" key="2">
    <source>
        <dbReference type="Proteomes" id="UP001209540"/>
    </source>
</evidence>
<dbReference type="Proteomes" id="UP001209540">
    <property type="component" value="Unassembled WGS sequence"/>
</dbReference>
<protein>
    <submittedName>
        <fullName evidence="1">Uncharacterized protein</fullName>
    </submittedName>
</protein>
<proteinExistence type="predicted"/>